<dbReference type="PANTHER" id="PTHR21421:SF29">
    <property type="entry name" value="GUSTATORY RECEPTOR 5A FOR TREHALOSE-RELATED"/>
    <property type="match status" value="1"/>
</dbReference>
<feature type="transmembrane region" description="Helical" evidence="6">
    <location>
        <begin position="139"/>
        <end position="164"/>
    </location>
</feature>
<dbReference type="GO" id="GO:0051606">
    <property type="term" value="P:detection of stimulus"/>
    <property type="evidence" value="ECO:0007669"/>
    <property type="project" value="UniProtKB-ARBA"/>
</dbReference>
<comment type="caution">
    <text evidence="7">The sequence shown here is derived from an EMBL/GenBank/DDBJ whole genome shotgun (WGS) entry which is preliminary data.</text>
</comment>
<dbReference type="GO" id="GO:0038023">
    <property type="term" value="F:signaling receptor activity"/>
    <property type="evidence" value="ECO:0007669"/>
    <property type="project" value="UniProtKB-ARBA"/>
</dbReference>
<sequence length="442" mass="50605">MLDLAKSDVLHVLQPILLSLQILGLWPKDGETFLKKMNILSRFIFFYMHFYALHNVINWLFTFHRDLGNSFLFPNRVTSRTIIGFYAFLENASLVIRTVATTATFDMFFNTHHDTVASLVAIDLFPPLFMKTNLRNLRAYILTLVAGSWIYVIIQLAFTAWTVATMDTQTFMNYYFYGFHTEHVNVAVMRFIMALVWFLYIAITLSGEIFLKTFYIATCLLLGRCARSYNMVVSDIDKQEIVSGEDINRLNKLHTQLCDLVIGVDKNFTNKAFIWVATIFLNICTKIGAIVVGSNASETSAAIMDIVNYVVIFLVFTLTAADVSYQCEMTLPIAHRLASKADMNDLTVLYQAKLMISKMGFGISRLTGWNCFVINRPFIVTVFSAILTYSVVLMQMNRTNEHSNHSRDFRYSNVSTLEMYNETTSNVTEIENTYSMFNVTIQ</sequence>
<evidence type="ECO:0000256" key="6">
    <source>
        <dbReference type="SAM" id="Phobius"/>
    </source>
</evidence>
<feature type="transmembrane region" description="Helical" evidence="6">
    <location>
        <begin position="81"/>
        <end position="100"/>
    </location>
</feature>
<reference evidence="7 8" key="1">
    <citation type="journal article" date="2018" name="Gigascience">
        <title>Genomes of trombidid mites reveal novel predicted allergens and laterally-transferred genes associated with secondary metabolism.</title>
        <authorList>
            <person name="Dong X."/>
            <person name="Chaisiri K."/>
            <person name="Xia D."/>
            <person name="Armstrong S.D."/>
            <person name="Fang Y."/>
            <person name="Donnelly M.J."/>
            <person name="Kadowaki T."/>
            <person name="McGarry J.W."/>
            <person name="Darby A.C."/>
            <person name="Makepeace B.L."/>
        </authorList>
    </citation>
    <scope>NUCLEOTIDE SEQUENCE [LARGE SCALE GENOMIC DNA]</scope>
    <source>
        <strain evidence="7">UoL-UT</strain>
    </source>
</reference>
<feature type="transmembrane region" description="Helical" evidence="6">
    <location>
        <begin position="306"/>
        <end position="325"/>
    </location>
</feature>
<organism evidence="7 8">
    <name type="scientific">Leptotrombidium deliense</name>
    <dbReference type="NCBI Taxonomy" id="299467"/>
    <lineage>
        <taxon>Eukaryota</taxon>
        <taxon>Metazoa</taxon>
        <taxon>Ecdysozoa</taxon>
        <taxon>Arthropoda</taxon>
        <taxon>Chelicerata</taxon>
        <taxon>Arachnida</taxon>
        <taxon>Acari</taxon>
        <taxon>Acariformes</taxon>
        <taxon>Trombidiformes</taxon>
        <taxon>Prostigmata</taxon>
        <taxon>Anystina</taxon>
        <taxon>Parasitengona</taxon>
        <taxon>Trombiculoidea</taxon>
        <taxon>Trombiculidae</taxon>
        <taxon>Leptotrombidium</taxon>
    </lineage>
</organism>
<dbReference type="GO" id="GO:0007606">
    <property type="term" value="P:sensory perception of chemical stimulus"/>
    <property type="evidence" value="ECO:0007669"/>
    <property type="project" value="TreeGrafter"/>
</dbReference>
<name>A0A443SW22_9ACAR</name>
<accession>A0A443SW22</accession>
<dbReference type="EMBL" id="NCKV01000077">
    <property type="protein sequence ID" value="RWS31732.1"/>
    <property type="molecule type" value="Genomic_DNA"/>
</dbReference>
<keyword evidence="4 6" id="KW-0472">Membrane</keyword>
<feature type="transmembrane region" description="Helical" evidence="6">
    <location>
        <begin position="272"/>
        <end position="294"/>
    </location>
</feature>
<evidence type="ECO:0008006" key="9">
    <source>
        <dbReference type="Google" id="ProtNLM"/>
    </source>
</evidence>
<feature type="transmembrane region" description="Helical" evidence="6">
    <location>
        <begin position="378"/>
        <end position="397"/>
    </location>
</feature>
<dbReference type="STRING" id="299467.A0A443SW22"/>
<keyword evidence="5" id="KW-0675">Receptor</keyword>
<comment type="subcellular location">
    <subcellularLocation>
        <location evidence="1">Membrane</location>
        <topology evidence="1">Multi-pass membrane protein</topology>
    </subcellularLocation>
</comment>
<keyword evidence="2 6" id="KW-0812">Transmembrane</keyword>
<keyword evidence="3 6" id="KW-1133">Transmembrane helix</keyword>
<evidence type="ECO:0000256" key="4">
    <source>
        <dbReference type="ARBA" id="ARBA00023136"/>
    </source>
</evidence>
<evidence type="ECO:0000256" key="2">
    <source>
        <dbReference type="ARBA" id="ARBA00022692"/>
    </source>
</evidence>
<evidence type="ECO:0000256" key="1">
    <source>
        <dbReference type="ARBA" id="ARBA00004141"/>
    </source>
</evidence>
<evidence type="ECO:0000256" key="5">
    <source>
        <dbReference type="ARBA" id="ARBA00023170"/>
    </source>
</evidence>
<dbReference type="Proteomes" id="UP000288716">
    <property type="component" value="Unassembled WGS sequence"/>
</dbReference>
<dbReference type="GO" id="GO:0016020">
    <property type="term" value="C:membrane"/>
    <property type="evidence" value="ECO:0007669"/>
    <property type="project" value="UniProtKB-SubCell"/>
</dbReference>
<dbReference type="PANTHER" id="PTHR21421">
    <property type="entry name" value="GUSTATORY RECEPTOR"/>
    <property type="match status" value="1"/>
</dbReference>
<dbReference type="AlphaFoldDB" id="A0A443SW22"/>
<evidence type="ECO:0000313" key="7">
    <source>
        <dbReference type="EMBL" id="RWS31732.1"/>
    </source>
</evidence>
<protein>
    <recommendedName>
        <fullName evidence="9">Gustatory receptor</fullName>
    </recommendedName>
</protein>
<dbReference type="OrthoDB" id="5800391at2759"/>
<evidence type="ECO:0000256" key="3">
    <source>
        <dbReference type="ARBA" id="ARBA00022989"/>
    </source>
</evidence>
<dbReference type="VEuPathDB" id="VectorBase:LDEU000307"/>
<proteinExistence type="predicted"/>
<evidence type="ECO:0000313" key="8">
    <source>
        <dbReference type="Proteomes" id="UP000288716"/>
    </source>
</evidence>
<gene>
    <name evidence="7" type="ORF">B4U80_06281</name>
</gene>
<keyword evidence="8" id="KW-1185">Reference proteome</keyword>
<feature type="transmembrane region" description="Helical" evidence="6">
    <location>
        <begin position="39"/>
        <end position="61"/>
    </location>
</feature>
<feature type="transmembrane region" description="Helical" evidence="6">
    <location>
        <begin position="184"/>
        <end position="203"/>
    </location>
</feature>